<evidence type="ECO:0000313" key="3">
    <source>
        <dbReference type="Proteomes" id="UP000320239"/>
    </source>
</evidence>
<accession>A0A561WSC1</accession>
<dbReference type="Pfam" id="PF19744">
    <property type="entry name" value="DUF6232"/>
    <property type="match status" value="1"/>
</dbReference>
<dbReference type="Proteomes" id="UP000320239">
    <property type="component" value="Unassembled WGS sequence"/>
</dbReference>
<sequence length="148" mass="16381">MSTRGTRTYYSGSDAEVTEAHFVWHTTPRSLTFAIADLRHAGSVRAPARIRPYAPHLAAGTLLAVAAGWTLLANPKLYVIGLLALTGPLLALLWRRPRRWELHAQYHGTPVLLYSSSDARTFNQVRRALCRALENGRHTPGDFPLTPA</sequence>
<proteinExistence type="predicted"/>
<evidence type="ECO:0000256" key="1">
    <source>
        <dbReference type="SAM" id="Phobius"/>
    </source>
</evidence>
<keyword evidence="1" id="KW-0812">Transmembrane</keyword>
<comment type="caution">
    <text evidence="2">The sequence shown here is derived from an EMBL/GenBank/DDBJ whole genome shotgun (WGS) entry which is preliminary data.</text>
</comment>
<reference evidence="2 3" key="1">
    <citation type="submission" date="2019-06" db="EMBL/GenBank/DDBJ databases">
        <title>Sequencing the genomes of 1000 actinobacteria strains.</title>
        <authorList>
            <person name="Klenk H.-P."/>
        </authorList>
    </citation>
    <scope>NUCLEOTIDE SEQUENCE [LARGE SCALE GENOMIC DNA]</scope>
    <source>
        <strain evidence="2 3">DSM 43866</strain>
    </source>
</reference>
<keyword evidence="1" id="KW-1133">Transmembrane helix</keyword>
<keyword evidence="1" id="KW-0472">Membrane</keyword>
<name>A0A561WSC1_ACTTI</name>
<dbReference type="InterPro" id="IPR045629">
    <property type="entry name" value="DUF6232"/>
</dbReference>
<gene>
    <name evidence="2" type="ORF">FHX34_1011757</name>
</gene>
<dbReference type="AlphaFoldDB" id="A0A561WSC1"/>
<dbReference type="EMBL" id="VIWY01000001">
    <property type="protein sequence ID" value="TWG26759.1"/>
    <property type="molecule type" value="Genomic_DNA"/>
</dbReference>
<organism evidence="2 3">
    <name type="scientific">Actinoplanes teichomyceticus</name>
    <dbReference type="NCBI Taxonomy" id="1867"/>
    <lineage>
        <taxon>Bacteria</taxon>
        <taxon>Bacillati</taxon>
        <taxon>Actinomycetota</taxon>
        <taxon>Actinomycetes</taxon>
        <taxon>Micromonosporales</taxon>
        <taxon>Micromonosporaceae</taxon>
        <taxon>Actinoplanes</taxon>
    </lineage>
</organism>
<keyword evidence="3" id="KW-1185">Reference proteome</keyword>
<feature type="transmembrane region" description="Helical" evidence="1">
    <location>
        <begin position="53"/>
        <end position="71"/>
    </location>
</feature>
<evidence type="ECO:0000313" key="2">
    <source>
        <dbReference type="EMBL" id="TWG26759.1"/>
    </source>
</evidence>
<dbReference type="OrthoDB" id="3296259at2"/>
<dbReference type="RefSeq" id="WP_122976005.1">
    <property type="nucleotide sequence ID" value="NZ_BOMX01000122.1"/>
</dbReference>
<feature type="transmembrane region" description="Helical" evidence="1">
    <location>
        <begin position="77"/>
        <end position="94"/>
    </location>
</feature>
<protein>
    <submittedName>
        <fullName evidence="2">Uncharacterized protein</fullName>
    </submittedName>
</protein>